<dbReference type="Gene3D" id="1.10.3420.10">
    <property type="entry name" value="putative ntp pyrophosphohydrolase like domain"/>
    <property type="match status" value="1"/>
</dbReference>
<dbReference type="Pfam" id="PF01503">
    <property type="entry name" value="PRA-PH"/>
    <property type="match status" value="1"/>
</dbReference>
<keyword evidence="2" id="KW-1185">Reference proteome</keyword>
<reference evidence="1 2" key="1">
    <citation type="submission" date="2019-05" db="EMBL/GenBank/DDBJ databases">
        <authorList>
            <person name="Murphy M.E."/>
            <person name="Alvaro L.E."/>
            <person name="Baker K.N."/>
            <person name="Baxter I.S."/>
            <person name="Brown M.R."/>
            <person name="Driscoll K.D."/>
            <person name="Elrubaie J.M."/>
            <person name="Feith S.L."/>
            <person name="Indihar D.F."/>
            <person name="Knoch V.T."/>
            <person name="Koirtyohann K.M."/>
            <person name="Kratz M.A."/>
            <person name="Lear A.H."/>
            <person name="Lindblom K.E."/>
            <person name="Marcus E.R."/>
            <person name="Sensor R."/>
            <person name="Sherman S.J."/>
            <person name="Swift V.R."/>
            <person name="White K.E."/>
            <person name="Wills S.J."/>
            <person name="Gatt S.M."/>
            <person name="Lohbauer S.A."/>
            <person name="Power T.R."/>
            <person name="Rosales K.A."/>
            <person name="Sisson B.M."/>
            <person name="Isern S."/>
            <person name="Michael S.F."/>
            <person name="Monti D.L."/>
            <person name="Garlena R.A."/>
            <person name="Russell D.A."/>
            <person name="Pope W.H."/>
            <person name="Jacobs-Sera D."/>
            <person name="Hatfull G.F."/>
        </authorList>
    </citation>
    <scope>NUCLEOTIDE SEQUENCE [LARGE SCALE GENOMIC DNA]</scope>
</reference>
<dbReference type="InterPro" id="IPR021130">
    <property type="entry name" value="PRib-ATP_PPHydrolase-like"/>
</dbReference>
<dbReference type="RefSeq" id="YP_010667083.1">
    <property type="nucleotide sequence ID" value="NC_070948.1"/>
</dbReference>
<dbReference type="EMBL" id="MK977705">
    <property type="protein sequence ID" value="QDF15472.1"/>
    <property type="molecule type" value="Genomic_DNA"/>
</dbReference>
<dbReference type="InterPro" id="IPR023292">
    <property type="entry name" value="NTP_PyroPHydrolase-like_dom_sf"/>
</dbReference>
<name>A0A4Y6EBM3_9CAUD</name>
<accession>A0A4Y6EBM3</accession>
<evidence type="ECO:0000313" key="2">
    <source>
        <dbReference type="Proteomes" id="UP000319811"/>
    </source>
</evidence>
<dbReference type="InterPro" id="IPR033653">
    <property type="entry name" value="NTP-PPase_DR2231-like"/>
</dbReference>
<protein>
    <submittedName>
        <fullName evidence="1">MazG-like nucleotide pyrophosphohydrolase</fullName>
    </submittedName>
</protein>
<dbReference type="GeneID" id="77943195"/>
<evidence type="ECO:0000313" key="1">
    <source>
        <dbReference type="EMBL" id="QDF15472.1"/>
    </source>
</evidence>
<dbReference type="KEGG" id="vg:77943195"/>
<proteinExistence type="predicted"/>
<dbReference type="Proteomes" id="UP000319811">
    <property type="component" value="Segment"/>
</dbReference>
<dbReference type="CDD" id="cd11530">
    <property type="entry name" value="NTP-PPase_DR2231_like"/>
    <property type="match status" value="1"/>
</dbReference>
<organism evidence="1 2">
    <name type="scientific">Gordonia phage Mollymur</name>
    <dbReference type="NCBI Taxonomy" id="2590895"/>
    <lineage>
        <taxon>Viruses</taxon>
        <taxon>Duplodnaviria</taxon>
        <taxon>Heunggongvirae</taxon>
        <taxon>Uroviricota</taxon>
        <taxon>Caudoviricetes</taxon>
        <taxon>Mollymurvirus</taxon>
        <taxon>Mollymurvirus mollymur</taxon>
    </lineage>
</organism>
<sequence>MTIFTDVQQFHDAADVERPSSPTLTAQPNNSFASATMHVHLMLAASAAKDLALSNPDSVELHRIRLLTEELHETIKAILAGDMVGTADGLTDLVYVTAGSADEFGIDLDATHAIVHAANMAKANPETGKFDKDAGGRKIVKPEGWQPPEPALAELLGVAA</sequence>
<gene>
    <name evidence="1" type="primary">112</name>
    <name evidence="1" type="ORF">SEA_MOLLYMUR_112</name>
</gene>